<dbReference type="PROSITE" id="PS50883">
    <property type="entry name" value="EAL"/>
    <property type="match status" value="1"/>
</dbReference>
<dbReference type="Pfam" id="PF00563">
    <property type="entry name" value="EAL"/>
    <property type="match status" value="1"/>
</dbReference>
<dbReference type="SMART" id="SM00052">
    <property type="entry name" value="EAL"/>
    <property type="match status" value="1"/>
</dbReference>
<dbReference type="SUPFAM" id="SSF109604">
    <property type="entry name" value="HD-domain/PDEase-like"/>
    <property type="match status" value="1"/>
</dbReference>
<dbReference type="InterPro" id="IPR013976">
    <property type="entry name" value="HDOD"/>
</dbReference>
<evidence type="ECO:0000259" key="1">
    <source>
        <dbReference type="PROSITE" id="PS50883"/>
    </source>
</evidence>
<name>A0A1M5KI31_9GAMM</name>
<accession>A0A1M5KI31</accession>
<evidence type="ECO:0000313" key="3">
    <source>
        <dbReference type="EMBL" id="SHG52139.1"/>
    </source>
</evidence>
<dbReference type="PROSITE" id="PS51833">
    <property type="entry name" value="HDOD"/>
    <property type="match status" value="1"/>
</dbReference>
<dbReference type="RefSeq" id="WP_072841591.1">
    <property type="nucleotide sequence ID" value="NZ_FQVF01000023.1"/>
</dbReference>
<dbReference type="AlphaFoldDB" id="A0A1M5KI31"/>
<dbReference type="InterPro" id="IPR001633">
    <property type="entry name" value="EAL_dom"/>
</dbReference>
<dbReference type="PANTHER" id="PTHR33525:SF4">
    <property type="entry name" value="CYCLIC DI-GMP PHOSPHODIESTERASE CDGJ"/>
    <property type="match status" value="1"/>
</dbReference>
<dbReference type="SUPFAM" id="SSF141868">
    <property type="entry name" value="EAL domain-like"/>
    <property type="match status" value="1"/>
</dbReference>
<dbReference type="Gene3D" id="1.10.3210.10">
    <property type="entry name" value="Hypothetical protein af1432"/>
    <property type="match status" value="1"/>
</dbReference>
<dbReference type="PANTHER" id="PTHR33525">
    <property type="match status" value="1"/>
</dbReference>
<dbReference type="InterPro" id="IPR014408">
    <property type="entry name" value="dGMP_Pdiesterase_EAL/HD-GYP"/>
</dbReference>
<gene>
    <name evidence="3" type="ORF">SAMN02745753_04063</name>
</gene>
<dbReference type="InterPro" id="IPR052340">
    <property type="entry name" value="RNase_Y/CdgJ"/>
</dbReference>
<dbReference type="Gene3D" id="3.20.20.450">
    <property type="entry name" value="EAL domain"/>
    <property type="match status" value="1"/>
</dbReference>
<dbReference type="EMBL" id="FQVF01000023">
    <property type="protein sequence ID" value="SHG52139.1"/>
    <property type="molecule type" value="Genomic_DNA"/>
</dbReference>
<dbReference type="Proteomes" id="UP000184517">
    <property type="component" value="Unassembled WGS sequence"/>
</dbReference>
<evidence type="ECO:0000259" key="2">
    <source>
        <dbReference type="PROSITE" id="PS51833"/>
    </source>
</evidence>
<dbReference type="OrthoDB" id="9804751at2"/>
<proteinExistence type="predicted"/>
<dbReference type="Pfam" id="PF08668">
    <property type="entry name" value="HDOD"/>
    <property type="match status" value="1"/>
</dbReference>
<keyword evidence="4" id="KW-1185">Reference proteome</keyword>
<reference evidence="4" key="1">
    <citation type="submission" date="2016-11" db="EMBL/GenBank/DDBJ databases">
        <authorList>
            <person name="Varghese N."/>
            <person name="Submissions S."/>
        </authorList>
    </citation>
    <scope>NUCLEOTIDE SEQUENCE [LARGE SCALE GENOMIC DNA]</scope>
    <source>
        <strain evidence="4">DSM 16579</strain>
    </source>
</reference>
<feature type="domain" description="HDOD" evidence="2">
    <location>
        <begin position="208"/>
        <end position="394"/>
    </location>
</feature>
<protein>
    <submittedName>
        <fullName evidence="3">EAL and modified HD-GYP domain-containing signal transduction protein</fullName>
    </submittedName>
</protein>
<evidence type="ECO:0000313" key="4">
    <source>
        <dbReference type="Proteomes" id="UP000184517"/>
    </source>
</evidence>
<organism evidence="3 4">
    <name type="scientific">Marinomonas polaris DSM 16579</name>
    <dbReference type="NCBI Taxonomy" id="1122206"/>
    <lineage>
        <taxon>Bacteria</taxon>
        <taxon>Pseudomonadati</taxon>
        <taxon>Pseudomonadota</taxon>
        <taxon>Gammaproteobacteria</taxon>
        <taxon>Oceanospirillales</taxon>
        <taxon>Oceanospirillaceae</taxon>
        <taxon>Marinomonas</taxon>
    </lineage>
</organism>
<dbReference type="InterPro" id="IPR035919">
    <property type="entry name" value="EAL_sf"/>
</dbReference>
<feature type="domain" description="EAL" evidence="1">
    <location>
        <begin position="1"/>
        <end position="214"/>
    </location>
</feature>
<dbReference type="STRING" id="1122206.SAMN02745753_04063"/>
<dbReference type="PIRSF" id="PIRSF003180">
    <property type="entry name" value="DiGMPpdiest_YuxH"/>
    <property type="match status" value="1"/>
</dbReference>
<sequence>MVENVLSAHSNVALARQPIVDSRLAVMGYELLYRKNSVAAQADIIDDVGATAQVIAASLFELGMENLVGTSKAFINFPRAYLLSPSGMPINKENIVVEVLEGSGFDAILLSSLRRWVKAGCSIALDDFVFDSKLTPFIELADYIKLDVQTLGRDNFHKQVEALRGFSIKIIAEKVETWEDYQFCRLLGVEYFQGYFFEKPELVSSKASKVNSMTLLQLMSSLLNTSTLSVDELERIVSQDAGLVHKLLRYLNSPVTGLVASVDSVRLAIMLIGVEKLKSLTNLLLMSEMVGDRHVLLEQIMVRAKHAELFAHSRGYNNQDKYFLAGMLSMIDVCTGMKLDEVLGELPLPSEFINAIVHRSGRVGNTLDLVEHYGSGHTIKSPQDLDDLKTTYLDAIKWADEFLIAV</sequence>